<accession>A0A2Z7CHG6</accession>
<sequence>MSSAASRGARSGSPTVVSEPWFSDLINTNCLIVSNISKFQIENQNFEADRRYHLGRAPAAHVAHLGRAPAAPVARLGRASGAKVARLGLAPAALVARLGRVMVVAALHVIGRRLAPLLPRLVKRWSHEEDDGGWLFAHGLRDVLAGRVIARMVAHDGRWLRALPPRVLWWRRRRRRPPLRRVSDDVVTASLISSRIWFGPVPGSP</sequence>
<keyword evidence="2" id="KW-1185">Reference proteome</keyword>
<evidence type="ECO:0000313" key="1">
    <source>
        <dbReference type="EMBL" id="KZV44206.1"/>
    </source>
</evidence>
<dbReference type="Proteomes" id="UP000250235">
    <property type="component" value="Unassembled WGS sequence"/>
</dbReference>
<organism evidence="1 2">
    <name type="scientific">Dorcoceras hygrometricum</name>
    <dbReference type="NCBI Taxonomy" id="472368"/>
    <lineage>
        <taxon>Eukaryota</taxon>
        <taxon>Viridiplantae</taxon>
        <taxon>Streptophyta</taxon>
        <taxon>Embryophyta</taxon>
        <taxon>Tracheophyta</taxon>
        <taxon>Spermatophyta</taxon>
        <taxon>Magnoliopsida</taxon>
        <taxon>eudicotyledons</taxon>
        <taxon>Gunneridae</taxon>
        <taxon>Pentapetalae</taxon>
        <taxon>asterids</taxon>
        <taxon>lamiids</taxon>
        <taxon>Lamiales</taxon>
        <taxon>Gesneriaceae</taxon>
        <taxon>Didymocarpoideae</taxon>
        <taxon>Trichosporeae</taxon>
        <taxon>Loxocarpinae</taxon>
        <taxon>Dorcoceras</taxon>
    </lineage>
</organism>
<evidence type="ECO:0000313" key="2">
    <source>
        <dbReference type="Proteomes" id="UP000250235"/>
    </source>
</evidence>
<dbReference type="EMBL" id="KQ997299">
    <property type="protein sequence ID" value="KZV44206.1"/>
    <property type="molecule type" value="Genomic_DNA"/>
</dbReference>
<protein>
    <submittedName>
        <fullName evidence="1">Short-chain dehydrogenase reductase 2a-like</fullName>
    </submittedName>
</protein>
<dbReference type="AlphaFoldDB" id="A0A2Z7CHG6"/>
<name>A0A2Z7CHG6_9LAMI</name>
<gene>
    <name evidence="1" type="ORF">F511_43414</name>
</gene>
<reference evidence="1 2" key="1">
    <citation type="journal article" date="2015" name="Proc. Natl. Acad. Sci. U.S.A.">
        <title>The resurrection genome of Boea hygrometrica: A blueprint for survival of dehydration.</title>
        <authorList>
            <person name="Xiao L."/>
            <person name="Yang G."/>
            <person name="Zhang L."/>
            <person name="Yang X."/>
            <person name="Zhao S."/>
            <person name="Ji Z."/>
            <person name="Zhou Q."/>
            <person name="Hu M."/>
            <person name="Wang Y."/>
            <person name="Chen M."/>
            <person name="Xu Y."/>
            <person name="Jin H."/>
            <person name="Xiao X."/>
            <person name="Hu G."/>
            <person name="Bao F."/>
            <person name="Hu Y."/>
            <person name="Wan P."/>
            <person name="Li L."/>
            <person name="Deng X."/>
            <person name="Kuang T."/>
            <person name="Xiang C."/>
            <person name="Zhu J.K."/>
            <person name="Oliver M.J."/>
            <person name="He Y."/>
        </authorList>
    </citation>
    <scope>NUCLEOTIDE SEQUENCE [LARGE SCALE GENOMIC DNA]</scope>
    <source>
        <strain evidence="2">cv. XS01</strain>
    </source>
</reference>
<proteinExistence type="predicted"/>